<evidence type="ECO:0000256" key="2">
    <source>
        <dbReference type="ARBA" id="ARBA00008520"/>
    </source>
</evidence>
<dbReference type="EMBL" id="CP102453">
    <property type="protein sequence ID" value="UUX33653.1"/>
    <property type="molecule type" value="Genomic_DNA"/>
</dbReference>
<dbReference type="RefSeq" id="WP_313793157.1">
    <property type="nucleotide sequence ID" value="NZ_CP102453.1"/>
</dbReference>
<accession>A0ABY5P4I8</accession>
<keyword evidence="7" id="KW-1185">Reference proteome</keyword>
<keyword evidence="4 5" id="KW-0732">Signal</keyword>
<gene>
    <name evidence="6" type="ORF">NRE15_12205</name>
</gene>
<dbReference type="Proteomes" id="UP001315967">
    <property type="component" value="Chromosome"/>
</dbReference>
<dbReference type="InterPro" id="IPR050490">
    <property type="entry name" value="Bact_solute-bd_prot1"/>
</dbReference>
<dbReference type="PANTHER" id="PTHR43649:SF31">
    <property type="entry name" value="SN-GLYCEROL-3-PHOSPHATE-BINDING PERIPLASMIC PROTEIN UGPB"/>
    <property type="match status" value="1"/>
</dbReference>
<evidence type="ECO:0000313" key="7">
    <source>
        <dbReference type="Proteomes" id="UP001315967"/>
    </source>
</evidence>
<dbReference type="PANTHER" id="PTHR43649">
    <property type="entry name" value="ARABINOSE-BINDING PROTEIN-RELATED"/>
    <property type="match status" value="1"/>
</dbReference>
<organism evidence="6 7">
    <name type="scientific">Fundicoccus culcitae</name>
    <dbReference type="NCBI Taxonomy" id="2969821"/>
    <lineage>
        <taxon>Bacteria</taxon>
        <taxon>Bacillati</taxon>
        <taxon>Bacillota</taxon>
        <taxon>Bacilli</taxon>
        <taxon>Lactobacillales</taxon>
        <taxon>Aerococcaceae</taxon>
        <taxon>Fundicoccus</taxon>
    </lineage>
</organism>
<comment type="subcellular location">
    <subcellularLocation>
        <location evidence="1">Cell envelope</location>
    </subcellularLocation>
</comment>
<feature type="chain" id="PRO_5045779157" evidence="5">
    <location>
        <begin position="26"/>
        <end position="424"/>
    </location>
</feature>
<dbReference type="SUPFAM" id="SSF53850">
    <property type="entry name" value="Periplasmic binding protein-like II"/>
    <property type="match status" value="1"/>
</dbReference>
<evidence type="ECO:0000256" key="3">
    <source>
        <dbReference type="ARBA" id="ARBA00022448"/>
    </source>
</evidence>
<evidence type="ECO:0000256" key="1">
    <source>
        <dbReference type="ARBA" id="ARBA00004196"/>
    </source>
</evidence>
<protein>
    <submittedName>
        <fullName evidence="6">Extracellular solute-binding protein</fullName>
    </submittedName>
</protein>
<name>A0ABY5P4I8_9LACT</name>
<dbReference type="InterPro" id="IPR006059">
    <property type="entry name" value="SBP"/>
</dbReference>
<proteinExistence type="inferred from homology"/>
<evidence type="ECO:0000313" key="6">
    <source>
        <dbReference type="EMBL" id="UUX33653.1"/>
    </source>
</evidence>
<sequence length="424" mass="45658">MKKVKLSLVAVAVVLLSFVSRSVNVAAQDKVQVTFWHAMNAHNQEMITSLVEEFNQSQDSIEVIEQNQGDNNALHQSIMASGVSQTLPTMGQIIAANQAEYATNGLLLPLEGLLTEANNFPAALYDDIYAGFIPEGTFEGELYGMPFNKSVRVIYVNNTLLDEIGAEVPTTWEDIRQVGVMLEEQGYDIPALGVENSLNTELESMARSNGATWIAEDLSAVDMSSEKASEPLYFLQELINAGYARTAGEDGFMSTPFGNGASVFYYGSSAGLAYFLPVAQENGYAISAIEAPAFGDEKAAILFGNNISLFQGSSEEEQAAAVEFLAFLLQAENTARWAINSGYLPITRAGVETELYQNHLAENPILEAATNTLEYATSSPAYPGQSEVYSELEMGIENVLVTGADPAEMLASVEAIAKAALGLE</sequence>
<evidence type="ECO:0000256" key="4">
    <source>
        <dbReference type="ARBA" id="ARBA00022729"/>
    </source>
</evidence>
<reference evidence="6 7" key="1">
    <citation type="submission" date="2022-08" db="EMBL/GenBank/DDBJ databases">
        <title>Aerococcaceae sp. nov isolated from spoiled eye mask.</title>
        <authorList>
            <person name="Zhou G."/>
            <person name="Xie X.-B."/>
            <person name="Shi Q.-S."/>
            <person name="Wang Y.-S."/>
            <person name="Wen X."/>
            <person name="Peng H."/>
            <person name="Yang X.-J."/>
            <person name="Tao H.-B."/>
            <person name="Huang X.-M."/>
        </authorList>
    </citation>
    <scope>NUCLEOTIDE SEQUENCE [LARGE SCALE GENOMIC DNA]</scope>
    <source>
        <strain evidence="7">DM20194951</strain>
    </source>
</reference>
<dbReference type="Gene3D" id="3.40.190.10">
    <property type="entry name" value="Periplasmic binding protein-like II"/>
    <property type="match status" value="2"/>
</dbReference>
<dbReference type="Pfam" id="PF13416">
    <property type="entry name" value="SBP_bac_8"/>
    <property type="match status" value="1"/>
</dbReference>
<keyword evidence="3" id="KW-0813">Transport</keyword>
<evidence type="ECO:0000256" key="5">
    <source>
        <dbReference type="SAM" id="SignalP"/>
    </source>
</evidence>
<comment type="similarity">
    <text evidence="2">Belongs to the bacterial solute-binding protein 1 family.</text>
</comment>
<feature type="signal peptide" evidence="5">
    <location>
        <begin position="1"/>
        <end position="25"/>
    </location>
</feature>